<dbReference type="SUPFAM" id="SSF54637">
    <property type="entry name" value="Thioesterase/thiol ester dehydrase-isomerase"/>
    <property type="match status" value="2"/>
</dbReference>
<reference evidence="10" key="1">
    <citation type="submission" date="2020-10" db="EMBL/GenBank/DDBJ databases">
        <authorList>
            <person name="Gilroy R."/>
        </authorList>
    </citation>
    <scope>NUCLEOTIDE SEQUENCE</scope>
    <source>
        <strain evidence="10">B1-16210</strain>
    </source>
</reference>
<gene>
    <name evidence="10" type="ORF">IAC77_01535</name>
</gene>
<feature type="domain" description="Acyl-ACP thioesterase N-terminal hotdog" evidence="8">
    <location>
        <begin position="11"/>
        <end position="126"/>
    </location>
</feature>
<accession>A0A940DGC3</accession>
<keyword evidence="3" id="KW-0378">Hydrolase</keyword>
<evidence type="ECO:0000256" key="1">
    <source>
        <dbReference type="ARBA" id="ARBA00006500"/>
    </source>
</evidence>
<proteinExistence type="inferred from homology"/>
<comment type="caution">
    <text evidence="10">The sequence shown here is derived from an EMBL/GenBank/DDBJ whole genome shotgun (WGS) entry which is preliminary data.</text>
</comment>
<evidence type="ECO:0000256" key="4">
    <source>
        <dbReference type="ARBA" id="ARBA00022832"/>
    </source>
</evidence>
<sequence>MTQKLIEKRVLQAYQCDRYGYVRPLILMNELQGVADTHAEILGCGRTYLLTHDMAWVVTHYLVDIIEDPREGEELSFITWPSAHDVLRATRDFEVRGADGRLLVRATSQWVLIDMARRRPLKLDENLPYWEIIPERAWDVPFEKFPDFTPTKTHTMKCRFDDIDVNQHINNAVYAVWATESVGYVYRNQHKLKRLELNFKKEISPDTPEIAVDVMIDGLTSHHKIKTGDTVHADVICTWTEMK</sequence>
<dbReference type="GO" id="GO:0016297">
    <property type="term" value="F:fatty acyl-[ACP] hydrolase activity"/>
    <property type="evidence" value="ECO:0007669"/>
    <property type="project" value="InterPro"/>
</dbReference>
<dbReference type="GO" id="GO:0000036">
    <property type="term" value="F:acyl carrier activity"/>
    <property type="evidence" value="ECO:0007669"/>
    <property type="project" value="TreeGrafter"/>
</dbReference>
<dbReference type="Gene3D" id="3.10.129.10">
    <property type="entry name" value="Hotdog Thioesterase"/>
    <property type="match status" value="1"/>
</dbReference>
<dbReference type="InterPro" id="IPR029069">
    <property type="entry name" value="HotDog_dom_sf"/>
</dbReference>
<evidence type="ECO:0000256" key="5">
    <source>
        <dbReference type="ARBA" id="ARBA00022946"/>
    </source>
</evidence>
<dbReference type="Pfam" id="PF01643">
    <property type="entry name" value="Acyl-ACP_TE"/>
    <property type="match status" value="1"/>
</dbReference>
<dbReference type="AlphaFoldDB" id="A0A940DGC3"/>
<evidence type="ECO:0000313" key="11">
    <source>
        <dbReference type="Proteomes" id="UP000721442"/>
    </source>
</evidence>
<keyword evidence="7" id="KW-0275">Fatty acid biosynthesis</keyword>
<keyword evidence="4" id="KW-0276">Fatty acid metabolism</keyword>
<keyword evidence="5" id="KW-0809">Transit peptide</keyword>
<dbReference type="Pfam" id="PF20791">
    <property type="entry name" value="Acyl-ACP_TE_C"/>
    <property type="match status" value="1"/>
</dbReference>
<evidence type="ECO:0000259" key="8">
    <source>
        <dbReference type="Pfam" id="PF01643"/>
    </source>
</evidence>
<evidence type="ECO:0000256" key="7">
    <source>
        <dbReference type="ARBA" id="ARBA00023160"/>
    </source>
</evidence>
<dbReference type="EMBL" id="JADINE010000023">
    <property type="protein sequence ID" value="MBO8407126.1"/>
    <property type="molecule type" value="Genomic_DNA"/>
</dbReference>
<evidence type="ECO:0000256" key="6">
    <source>
        <dbReference type="ARBA" id="ARBA00023098"/>
    </source>
</evidence>
<dbReference type="PANTHER" id="PTHR31727">
    <property type="entry name" value="OLEOYL-ACYL CARRIER PROTEIN THIOESTERASE 1, CHLOROPLASTIC"/>
    <property type="match status" value="1"/>
</dbReference>
<comment type="similarity">
    <text evidence="1">Belongs to the acyl-ACP thioesterase family.</text>
</comment>
<dbReference type="InterPro" id="IPR049427">
    <property type="entry name" value="Acyl-ACP_TE_C"/>
</dbReference>
<reference evidence="10" key="2">
    <citation type="journal article" date="2021" name="PeerJ">
        <title>Extensive microbial diversity within the chicken gut microbiome revealed by metagenomics and culture.</title>
        <authorList>
            <person name="Gilroy R."/>
            <person name="Ravi A."/>
            <person name="Getino M."/>
            <person name="Pursley I."/>
            <person name="Horton D.L."/>
            <person name="Alikhan N.F."/>
            <person name="Baker D."/>
            <person name="Gharbi K."/>
            <person name="Hall N."/>
            <person name="Watson M."/>
            <person name="Adriaenssens E.M."/>
            <person name="Foster-Nyarko E."/>
            <person name="Jarju S."/>
            <person name="Secka A."/>
            <person name="Antonio M."/>
            <person name="Oren A."/>
            <person name="Chaudhuri R.R."/>
            <person name="La Ragione R."/>
            <person name="Hildebrand F."/>
            <person name="Pallen M.J."/>
        </authorList>
    </citation>
    <scope>NUCLEOTIDE SEQUENCE</scope>
    <source>
        <strain evidence="10">B1-16210</strain>
    </source>
</reference>
<feature type="domain" description="Acyl-ACP thioesterase-like C-terminal" evidence="9">
    <location>
        <begin position="152"/>
        <end position="240"/>
    </location>
</feature>
<dbReference type="PANTHER" id="PTHR31727:SF6">
    <property type="entry name" value="OLEOYL-ACYL CARRIER PROTEIN THIOESTERASE 1, CHLOROPLASTIC"/>
    <property type="match status" value="1"/>
</dbReference>
<dbReference type="InterPro" id="IPR002864">
    <property type="entry name" value="Acyl-ACP_thioesterase_NHD"/>
</dbReference>
<evidence type="ECO:0000256" key="3">
    <source>
        <dbReference type="ARBA" id="ARBA00022801"/>
    </source>
</evidence>
<name>A0A940DGC3_9PROT</name>
<dbReference type="InterPro" id="IPR045023">
    <property type="entry name" value="FATA/B"/>
</dbReference>
<evidence type="ECO:0008006" key="12">
    <source>
        <dbReference type="Google" id="ProtNLM"/>
    </source>
</evidence>
<dbReference type="Proteomes" id="UP000721442">
    <property type="component" value="Unassembled WGS sequence"/>
</dbReference>
<dbReference type="CDD" id="cd00586">
    <property type="entry name" value="4HBT"/>
    <property type="match status" value="1"/>
</dbReference>
<evidence type="ECO:0000313" key="10">
    <source>
        <dbReference type="EMBL" id="MBO8407126.1"/>
    </source>
</evidence>
<keyword evidence="2" id="KW-0444">Lipid biosynthesis</keyword>
<protein>
    <recommendedName>
        <fullName evidence="12">Acyl-ACP thioesterase</fullName>
    </recommendedName>
</protein>
<keyword evidence="6" id="KW-0443">Lipid metabolism</keyword>
<evidence type="ECO:0000256" key="2">
    <source>
        <dbReference type="ARBA" id="ARBA00022516"/>
    </source>
</evidence>
<evidence type="ECO:0000259" key="9">
    <source>
        <dbReference type="Pfam" id="PF20791"/>
    </source>
</evidence>
<organism evidence="10 11">
    <name type="scientific">Candidatus Enterousia excrementavium</name>
    <dbReference type="NCBI Taxonomy" id="2840789"/>
    <lineage>
        <taxon>Bacteria</taxon>
        <taxon>Pseudomonadati</taxon>
        <taxon>Pseudomonadota</taxon>
        <taxon>Alphaproteobacteria</taxon>
        <taxon>Candidatus Enterousia</taxon>
    </lineage>
</organism>